<proteinExistence type="predicted"/>
<organism evidence="2 3">
    <name type="scientific">Actinomadura gamaensis</name>
    <dbReference type="NCBI Taxonomy" id="1763541"/>
    <lineage>
        <taxon>Bacteria</taxon>
        <taxon>Bacillati</taxon>
        <taxon>Actinomycetota</taxon>
        <taxon>Actinomycetes</taxon>
        <taxon>Streptosporangiales</taxon>
        <taxon>Thermomonosporaceae</taxon>
        <taxon>Actinomadura</taxon>
    </lineage>
</organism>
<feature type="signal peptide" evidence="1">
    <location>
        <begin position="1"/>
        <end position="23"/>
    </location>
</feature>
<dbReference type="EMBL" id="JBHSIT010000001">
    <property type="protein sequence ID" value="MFC4905693.1"/>
    <property type="molecule type" value="Genomic_DNA"/>
</dbReference>
<keyword evidence="3" id="KW-1185">Reference proteome</keyword>
<protein>
    <recommendedName>
        <fullName evidence="4">Secreted protein/lipoprotein</fullName>
    </recommendedName>
</protein>
<dbReference type="PROSITE" id="PS51257">
    <property type="entry name" value="PROKAR_LIPOPROTEIN"/>
    <property type="match status" value="1"/>
</dbReference>
<sequence>MRGMVYAALALCLAASACTDRTAARGGVLNPVGTVPSRFAAAPPTAPEDVLTRYRRFHEVAEKALATGDASQIPTVATGAVAAHLQKEIARDRRKGVVLRGHAVPHPHLAAVRAGSAQLVDCLAAAGPYTFRRGTGKRVGGAPRPHRSLVYATMSHADGTWKVAELATPKDSRC</sequence>
<feature type="chain" id="PRO_5046517363" description="Secreted protein/lipoprotein" evidence="1">
    <location>
        <begin position="24"/>
        <end position="174"/>
    </location>
</feature>
<keyword evidence="1" id="KW-0732">Signal</keyword>
<evidence type="ECO:0008006" key="4">
    <source>
        <dbReference type="Google" id="ProtNLM"/>
    </source>
</evidence>
<reference evidence="3" key="1">
    <citation type="journal article" date="2019" name="Int. J. Syst. Evol. Microbiol.">
        <title>The Global Catalogue of Microorganisms (GCM) 10K type strain sequencing project: providing services to taxonomists for standard genome sequencing and annotation.</title>
        <authorList>
            <consortium name="The Broad Institute Genomics Platform"/>
            <consortium name="The Broad Institute Genome Sequencing Center for Infectious Disease"/>
            <person name="Wu L."/>
            <person name="Ma J."/>
        </authorList>
    </citation>
    <scope>NUCLEOTIDE SEQUENCE [LARGE SCALE GENOMIC DNA]</scope>
    <source>
        <strain evidence="3">KLKA75</strain>
    </source>
</reference>
<comment type="caution">
    <text evidence="2">The sequence shown here is derived from an EMBL/GenBank/DDBJ whole genome shotgun (WGS) entry which is preliminary data.</text>
</comment>
<dbReference type="Proteomes" id="UP001595872">
    <property type="component" value="Unassembled WGS sequence"/>
</dbReference>
<evidence type="ECO:0000313" key="3">
    <source>
        <dbReference type="Proteomes" id="UP001595872"/>
    </source>
</evidence>
<evidence type="ECO:0000256" key="1">
    <source>
        <dbReference type="SAM" id="SignalP"/>
    </source>
</evidence>
<accession>A0ABV9TQD5</accession>
<gene>
    <name evidence="2" type="ORF">ACFPCY_00040</name>
</gene>
<name>A0ABV9TQD5_9ACTN</name>
<evidence type="ECO:0000313" key="2">
    <source>
        <dbReference type="EMBL" id="MFC4905693.1"/>
    </source>
</evidence>
<dbReference type="RefSeq" id="WP_378251437.1">
    <property type="nucleotide sequence ID" value="NZ_JBHSIT010000001.1"/>
</dbReference>